<sequence>MAESTLLAALVHGSGASRVTGAVAGRGSVASFVEAVGDFVGKDIAVVRAIAADLGSDLGVLDDAINAASTA</sequence>
<gene>
    <name evidence="1" type="ORF">C1Y40_00712</name>
</gene>
<dbReference type="Proteomes" id="UP000238296">
    <property type="component" value="Unassembled WGS sequence"/>
</dbReference>
<dbReference type="AlphaFoldDB" id="A0A2S8BQZ8"/>
<protein>
    <submittedName>
        <fullName evidence="1">Uncharacterized protein</fullName>
    </submittedName>
</protein>
<dbReference type="EMBL" id="PPEA01000102">
    <property type="protein sequence ID" value="PQM49084.1"/>
    <property type="molecule type" value="Genomic_DNA"/>
</dbReference>
<organism evidence="1 2">
    <name type="scientific">Mycobacterium talmoniae</name>
    <dbReference type="NCBI Taxonomy" id="1858794"/>
    <lineage>
        <taxon>Bacteria</taxon>
        <taxon>Bacillati</taxon>
        <taxon>Actinomycetota</taxon>
        <taxon>Actinomycetes</taxon>
        <taxon>Mycobacteriales</taxon>
        <taxon>Mycobacteriaceae</taxon>
        <taxon>Mycobacterium</taxon>
    </lineage>
</organism>
<evidence type="ECO:0000313" key="2">
    <source>
        <dbReference type="Proteomes" id="UP000238296"/>
    </source>
</evidence>
<name>A0A2S8BQZ8_9MYCO</name>
<proteinExistence type="predicted"/>
<accession>A0A2S8BQZ8</accession>
<evidence type="ECO:0000313" key="1">
    <source>
        <dbReference type="EMBL" id="PQM49084.1"/>
    </source>
</evidence>
<reference evidence="1 2" key="1">
    <citation type="journal article" date="2017" name="Int. J. Syst. Evol. Microbiol.">
        <title>Mycobacterium talmoniae sp. nov., a slowly growing mycobacterium isolated from human respiratory samples.</title>
        <authorList>
            <person name="Davidson R.M."/>
            <person name="DeGroote M.A."/>
            <person name="Marola J.L."/>
            <person name="Buss S."/>
            <person name="Jones V."/>
            <person name="McNeil M.R."/>
            <person name="Freifeld A.G."/>
            <person name="Elaine Epperson L."/>
            <person name="Hasan N.A."/>
            <person name="Jackson M."/>
            <person name="Iwen P.C."/>
            <person name="Salfinger M."/>
            <person name="Strong M."/>
        </authorList>
    </citation>
    <scope>NUCLEOTIDE SEQUENCE [LARGE SCALE GENOMIC DNA]</scope>
    <source>
        <strain evidence="1 2">ATCC BAA-2683</strain>
    </source>
</reference>
<comment type="caution">
    <text evidence="1">The sequence shown here is derived from an EMBL/GenBank/DDBJ whole genome shotgun (WGS) entry which is preliminary data.</text>
</comment>